<feature type="compositionally biased region" description="Low complexity" evidence="7">
    <location>
        <begin position="301"/>
        <end position="317"/>
    </location>
</feature>
<dbReference type="InterPro" id="IPR011006">
    <property type="entry name" value="CheY-like_superfamily"/>
</dbReference>
<evidence type="ECO:0000256" key="3">
    <source>
        <dbReference type="ARBA" id="ARBA00023125"/>
    </source>
</evidence>
<dbReference type="Gene3D" id="3.40.50.2300">
    <property type="match status" value="1"/>
</dbReference>
<protein>
    <submittedName>
        <fullName evidence="10">Response regulator transcription factor</fullName>
    </submittedName>
</protein>
<keyword evidence="2" id="KW-0805">Transcription regulation</keyword>
<evidence type="ECO:0000256" key="5">
    <source>
        <dbReference type="PROSITE-ProRule" id="PRU00169"/>
    </source>
</evidence>
<dbReference type="InterPro" id="IPR001789">
    <property type="entry name" value="Sig_transdc_resp-reg_receiver"/>
</dbReference>
<dbReference type="SMART" id="SM00448">
    <property type="entry name" value="REC"/>
    <property type="match status" value="1"/>
</dbReference>
<feature type="DNA-binding region" description="OmpR/PhoB-type" evidence="6">
    <location>
        <begin position="176"/>
        <end position="274"/>
    </location>
</feature>
<keyword evidence="11" id="KW-1185">Reference proteome</keyword>
<feature type="compositionally biased region" description="Basic and acidic residues" evidence="7">
    <location>
        <begin position="129"/>
        <end position="147"/>
    </location>
</feature>
<dbReference type="Pfam" id="PF00072">
    <property type="entry name" value="Response_reg"/>
    <property type="match status" value="1"/>
</dbReference>
<dbReference type="PROSITE" id="PS51755">
    <property type="entry name" value="OMPR_PHOB"/>
    <property type="match status" value="1"/>
</dbReference>
<dbReference type="PROSITE" id="PS50110">
    <property type="entry name" value="RESPONSE_REGULATORY"/>
    <property type="match status" value="1"/>
</dbReference>
<feature type="compositionally biased region" description="Low complexity" evidence="7">
    <location>
        <begin position="281"/>
        <end position="291"/>
    </location>
</feature>
<dbReference type="InterPro" id="IPR039420">
    <property type="entry name" value="WalR-like"/>
</dbReference>
<dbReference type="SUPFAM" id="SSF52172">
    <property type="entry name" value="CheY-like"/>
    <property type="match status" value="1"/>
</dbReference>
<evidence type="ECO:0000256" key="7">
    <source>
        <dbReference type="SAM" id="MobiDB-lite"/>
    </source>
</evidence>
<keyword evidence="1 5" id="KW-0597">Phosphoprotein</keyword>
<feature type="domain" description="OmpR/PhoB-type" evidence="9">
    <location>
        <begin position="176"/>
        <end position="274"/>
    </location>
</feature>
<dbReference type="InterPro" id="IPR001867">
    <property type="entry name" value="OmpR/PhoB-type_DNA-bd"/>
</dbReference>
<reference evidence="10 11" key="1">
    <citation type="submission" date="2020-10" db="EMBL/GenBank/DDBJ databases">
        <title>Myceligenerans pegani sp. nov., an endophytic actinomycete isolated from Peganum harmala L. in Xinjiang, China.</title>
        <authorList>
            <person name="Xin L."/>
        </authorList>
    </citation>
    <scope>NUCLEOTIDE SEQUENCE [LARGE SCALE GENOMIC DNA]</scope>
    <source>
        <strain evidence="10 11">TRM65318</strain>
    </source>
</reference>
<dbReference type="InterPro" id="IPR036388">
    <property type="entry name" value="WH-like_DNA-bd_sf"/>
</dbReference>
<evidence type="ECO:0000259" key="9">
    <source>
        <dbReference type="PROSITE" id="PS51755"/>
    </source>
</evidence>
<dbReference type="PANTHER" id="PTHR48111:SF4">
    <property type="entry name" value="DNA-BINDING DUAL TRANSCRIPTIONAL REGULATOR OMPR"/>
    <property type="match status" value="1"/>
</dbReference>
<sequence length="328" mass="34942">MSRVLVVDDDRTVAEVVVAYLQRAGIDADHAADGHAALASAAGAPPDAVVLDLMLPGIDGLEVCRRLRRLRPDLPVLMLTARGEEEDRVLGLETGADDYVTKPFSARELTLRVQALLRRASGSGGASAPDRDAPDRDTVPARADGRDGVLASRGVPADVDRAAGAPAGYDAAAPGGEVLRDGDLVLDAGAHRVTRRGRELSLTAREFDLLRWFLRHPGQVHDRPGLMRDVWGWEFGDQSTVTVHVRRLREKVEDDPSRPERLVTVFGVGYRWDGGGDTRTDPGSTDTSGTDAPRPDPVPDGAARSTATGAPGAGTAEDAPREDSSWTT</sequence>
<dbReference type="RefSeq" id="WP_192863613.1">
    <property type="nucleotide sequence ID" value="NZ_JADAQT010000096.1"/>
</dbReference>
<evidence type="ECO:0000256" key="2">
    <source>
        <dbReference type="ARBA" id="ARBA00023015"/>
    </source>
</evidence>
<feature type="compositionally biased region" description="Basic and acidic residues" evidence="7">
    <location>
        <begin position="318"/>
        <end position="328"/>
    </location>
</feature>
<evidence type="ECO:0000313" key="11">
    <source>
        <dbReference type="Proteomes" id="UP000625527"/>
    </source>
</evidence>
<gene>
    <name evidence="10" type="ORF">IHE71_15260</name>
</gene>
<proteinExistence type="predicted"/>
<keyword evidence="4" id="KW-0804">Transcription</keyword>
<dbReference type="SMART" id="SM00862">
    <property type="entry name" value="Trans_reg_C"/>
    <property type="match status" value="1"/>
</dbReference>
<evidence type="ECO:0000256" key="1">
    <source>
        <dbReference type="ARBA" id="ARBA00022553"/>
    </source>
</evidence>
<dbReference type="SUPFAM" id="SSF46894">
    <property type="entry name" value="C-terminal effector domain of the bipartite response regulators"/>
    <property type="match status" value="1"/>
</dbReference>
<name>A0ABR9N077_9MICO</name>
<dbReference type="Gene3D" id="6.10.250.690">
    <property type="match status" value="1"/>
</dbReference>
<dbReference type="Gene3D" id="1.10.10.10">
    <property type="entry name" value="Winged helix-like DNA-binding domain superfamily/Winged helix DNA-binding domain"/>
    <property type="match status" value="1"/>
</dbReference>
<accession>A0ABR9N077</accession>
<feature type="modified residue" description="4-aspartylphosphate" evidence="5">
    <location>
        <position position="52"/>
    </location>
</feature>
<dbReference type="InterPro" id="IPR016032">
    <property type="entry name" value="Sig_transdc_resp-reg_C-effctor"/>
</dbReference>
<dbReference type="PANTHER" id="PTHR48111">
    <property type="entry name" value="REGULATOR OF RPOS"/>
    <property type="match status" value="1"/>
</dbReference>
<feature type="domain" description="Response regulatory" evidence="8">
    <location>
        <begin position="3"/>
        <end position="117"/>
    </location>
</feature>
<keyword evidence="3 6" id="KW-0238">DNA-binding</keyword>
<dbReference type="Pfam" id="PF00486">
    <property type="entry name" value="Trans_reg_C"/>
    <property type="match status" value="1"/>
</dbReference>
<comment type="caution">
    <text evidence="10">The sequence shown here is derived from an EMBL/GenBank/DDBJ whole genome shotgun (WGS) entry which is preliminary data.</text>
</comment>
<evidence type="ECO:0000256" key="6">
    <source>
        <dbReference type="PROSITE-ProRule" id="PRU01091"/>
    </source>
</evidence>
<dbReference type="EMBL" id="JADAQT010000096">
    <property type="protein sequence ID" value="MBE1877051.1"/>
    <property type="molecule type" value="Genomic_DNA"/>
</dbReference>
<evidence type="ECO:0000256" key="4">
    <source>
        <dbReference type="ARBA" id="ARBA00023163"/>
    </source>
</evidence>
<feature type="region of interest" description="Disordered" evidence="7">
    <location>
        <begin position="273"/>
        <end position="328"/>
    </location>
</feature>
<dbReference type="CDD" id="cd00383">
    <property type="entry name" value="trans_reg_C"/>
    <property type="match status" value="1"/>
</dbReference>
<evidence type="ECO:0000313" key="10">
    <source>
        <dbReference type="EMBL" id="MBE1877051.1"/>
    </source>
</evidence>
<organism evidence="10 11">
    <name type="scientific">Myceligenerans pegani</name>
    <dbReference type="NCBI Taxonomy" id="2776917"/>
    <lineage>
        <taxon>Bacteria</taxon>
        <taxon>Bacillati</taxon>
        <taxon>Actinomycetota</taxon>
        <taxon>Actinomycetes</taxon>
        <taxon>Micrococcales</taxon>
        <taxon>Promicromonosporaceae</taxon>
        <taxon>Myceligenerans</taxon>
    </lineage>
</organism>
<evidence type="ECO:0000259" key="8">
    <source>
        <dbReference type="PROSITE" id="PS50110"/>
    </source>
</evidence>
<feature type="region of interest" description="Disordered" evidence="7">
    <location>
        <begin position="120"/>
        <end position="157"/>
    </location>
</feature>
<dbReference type="Proteomes" id="UP000625527">
    <property type="component" value="Unassembled WGS sequence"/>
</dbReference>